<dbReference type="Pfam" id="PF01613">
    <property type="entry name" value="Flavin_Reduct"/>
    <property type="match status" value="1"/>
</dbReference>
<organism evidence="3 4">
    <name type="scientific">Aliicoccus persicus</name>
    <dbReference type="NCBI Taxonomy" id="930138"/>
    <lineage>
        <taxon>Bacteria</taxon>
        <taxon>Bacillati</taxon>
        <taxon>Bacillota</taxon>
        <taxon>Bacilli</taxon>
        <taxon>Bacillales</taxon>
        <taxon>Staphylococcaceae</taxon>
        <taxon>Aliicoccus</taxon>
    </lineage>
</organism>
<keyword evidence="1" id="KW-0560">Oxidoreductase</keyword>
<name>A0A921B5H4_9STAP</name>
<evidence type="ECO:0000313" key="4">
    <source>
        <dbReference type="Proteomes" id="UP000763505"/>
    </source>
</evidence>
<reference evidence="3" key="1">
    <citation type="journal article" date="2021" name="PeerJ">
        <title>Extensive microbial diversity within the chicken gut microbiome revealed by metagenomics and culture.</title>
        <authorList>
            <person name="Gilroy R."/>
            <person name="Ravi A."/>
            <person name="Getino M."/>
            <person name="Pursley I."/>
            <person name="Horton D.L."/>
            <person name="Alikhan N.F."/>
            <person name="Baker D."/>
            <person name="Gharbi K."/>
            <person name="Hall N."/>
            <person name="Watson M."/>
            <person name="Adriaenssens E.M."/>
            <person name="Foster-Nyarko E."/>
            <person name="Jarju S."/>
            <person name="Secka A."/>
            <person name="Antonio M."/>
            <person name="Oren A."/>
            <person name="Chaudhuri R.R."/>
            <person name="La Ragione R."/>
            <person name="Hildebrand F."/>
            <person name="Pallen M.J."/>
        </authorList>
    </citation>
    <scope>NUCLEOTIDE SEQUENCE</scope>
    <source>
        <strain evidence="3">6019</strain>
    </source>
</reference>
<evidence type="ECO:0000313" key="3">
    <source>
        <dbReference type="EMBL" id="HJE18882.1"/>
    </source>
</evidence>
<accession>A0A921B5H4</accession>
<feature type="domain" description="Flavin reductase like" evidence="2">
    <location>
        <begin position="10"/>
        <end position="150"/>
    </location>
</feature>
<dbReference type="GO" id="GO:0042602">
    <property type="term" value="F:riboflavin reductase (NADPH) activity"/>
    <property type="evidence" value="ECO:0007669"/>
    <property type="project" value="TreeGrafter"/>
</dbReference>
<sequence>MDPREFRNAMGRFVTGVTIITAEDDSGTHGMTANAFMSVSLDPKLITVSIDNKANMLGRVRNAGTFAVNILCDDQQDISMHFAKQLLKEEPIEFGALAGVPIINNALTNVVCDVEREIELGDHTLFVGAVKDIVMNEGRPLTFYSGQYGQYDVPND</sequence>
<dbReference type="GO" id="GO:0006208">
    <property type="term" value="P:pyrimidine nucleobase catabolic process"/>
    <property type="evidence" value="ECO:0007669"/>
    <property type="project" value="TreeGrafter"/>
</dbReference>
<gene>
    <name evidence="3" type="ORF">K8V35_00825</name>
</gene>
<dbReference type="GO" id="GO:0010181">
    <property type="term" value="F:FMN binding"/>
    <property type="evidence" value="ECO:0007669"/>
    <property type="project" value="InterPro"/>
</dbReference>
<protein>
    <submittedName>
        <fullName evidence="3">Flavin reductase family protein</fullName>
    </submittedName>
</protein>
<evidence type="ECO:0000256" key="1">
    <source>
        <dbReference type="ARBA" id="ARBA00023002"/>
    </source>
</evidence>
<dbReference type="Proteomes" id="UP000763505">
    <property type="component" value="Unassembled WGS sequence"/>
</dbReference>
<dbReference type="InterPro" id="IPR002563">
    <property type="entry name" value="Flavin_Rdtase-like_dom"/>
</dbReference>
<proteinExistence type="predicted"/>
<reference evidence="3" key="2">
    <citation type="submission" date="2021-09" db="EMBL/GenBank/DDBJ databases">
        <authorList>
            <person name="Gilroy R."/>
        </authorList>
    </citation>
    <scope>NUCLEOTIDE SEQUENCE</scope>
    <source>
        <strain evidence="3">6019</strain>
    </source>
</reference>
<dbReference type="EMBL" id="DYYI01000007">
    <property type="protein sequence ID" value="HJE18882.1"/>
    <property type="molecule type" value="Genomic_DNA"/>
</dbReference>
<dbReference type="SMART" id="SM00903">
    <property type="entry name" value="Flavin_Reduct"/>
    <property type="match status" value="1"/>
</dbReference>
<comment type="caution">
    <text evidence="3">The sequence shown here is derived from an EMBL/GenBank/DDBJ whole genome shotgun (WGS) entry which is preliminary data.</text>
</comment>
<evidence type="ECO:0000259" key="2">
    <source>
        <dbReference type="SMART" id="SM00903"/>
    </source>
</evidence>
<dbReference type="InterPro" id="IPR050268">
    <property type="entry name" value="NADH-dep_flavin_reductase"/>
</dbReference>
<dbReference type="SUPFAM" id="SSF50475">
    <property type="entry name" value="FMN-binding split barrel"/>
    <property type="match status" value="1"/>
</dbReference>
<dbReference type="AlphaFoldDB" id="A0A921B5H4"/>
<dbReference type="InterPro" id="IPR012349">
    <property type="entry name" value="Split_barrel_FMN-bd"/>
</dbReference>
<dbReference type="Gene3D" id="2.30.110.10">
    <property type="entry name" value="Electron Transport, Fmn-binding Protein, Chain A"/>
    <property type="match status" value="1"/>
</dbReference>
<dbReference type="PANTHER" id="PTHR30466:SF1">
    <property type="entry name" value="FMN REDUCTASE (NADH) RUTF"/>
    <property type="match status" value="1"/>
</dbReference>
<dbReference type="PANTHER" id="PTHR30466">
    <property type="entry name" value="FLAVIN REDUCTASE"/>
    <property type="match status" value="1"/>
</dbReference>